<dbReference type="AlphaFoldDB" id="A0A1M5HIL0"/>
<evidence type="ECO:0000313" key="2">
    <source>
        <dbReference type="EMBL" id="SHG15767.1"/>
    </source>
</evidence>
<evidence type="ECO:0000313" key="3">
    <source>
        <dbReference type="Proteomes" id="UP000190675"/>
    </source>
</evidence>
<evidence type="ECO:0000259" key="1">
    <source>
        <dbReference type="PROSITE" id="PS50106"/>
    </source>
</evidence>
<reference evidence="2 3" key="1">
    <citation type="submission" date="2016-11" db="EMBL/GenBank/DDBJ databases">
        <authorList>
            <person name="Jaros S."/>
            <person name="Januszkiewicz K."/>
            <person name="Wedrychowicz H."/>
        </authorList>
    </citation>
    <scope>NUCLEOTIDE SEQUENCE [LARGE SCALE GENOMIC DNA]</scope>
    <source>
        <strain evidence="2 3">GAS242</strain>
    </source>
</reference>
<dbReference type="RefSeq" id="WP_079564840.1">
    <property type="nucleotide sequence ID" value="NZ_LT670818.1"/>
</dbReference>
<gene>
    <name evidence="2" type="ORF">SAMN05444169_0846</name>
</gene>
<organism evidence="2 3">
    <name type="scientific">Bradyrhizobium erythrophlei</name>
    <dbReference type="NCBI Taxonomy" id="1437360"/>
    <lineage>
        <taxon>Bacteria</taxon>
        <taxon>Pseudomonadati</taxon>
        <taxon>Pseudomonadota</taxon>
        <taxon>Alphaproteobacteria</taxon>
        <taxon>Hyphomicrobiales</taxon>
        <taxon>Nitrobacteraceae</taxon>
        <taxon>Bradyrhizobium</taxon>
    </lineage>
</organism>
<protein>
    <submittedName>
        <fullName evidence="2">PDZ domain-containing protein</fullName>
    </submittedName>
</protein>
<dbReference type="SUPFAM" id="SSF50156">
    <property type="entry name" value="PDZ domain-like"/>
    <property type="match status" value="1"/>
</dbReference>
<name>A0A1M5HIL0_9BRAD</name>
<dbReference type="EMBL" id="LT670818">
    <property type="protein sequence ID" value="SHG15767.1"/>
    <property type="molecule type" value="Genomic_DNA"/>
</dbReference>
<dbReference type="Gene3D" id="2.30.42.10">
    <property type="match status" value="1"/>
</dbReference>
<dbReference type="Pfam" id="PF13180">
    <property type="entry name" value="PDZ_2"/>
    <property type="match status" value="1"/>
</dbReference>
<dbReference type="PROSITE" id="PS50106">
    <property type="entry name" value="PDZ"/>
    <property type="match status" value="1"/>
</dbReference>
<sequence>MLVSEIGFRAAIPIALARRISTSLILAILLAVFQVDEGAAGPDRAALGLSFYDPDPEYSQSANKGSITGAEVREVRENGPADNAGIESGDRIVRLDDRAITKFSDLREALSLRKPGEVAEVSVVRDNATRIFPVTLEAQTKWPKPKSFARGDISVRGRSETTTRLAGTAILRVIALPVSDNCDVVKYDLVSRGVVLTDGLFYPGEPNLTRLTADQLTMVEVLLPAGVYRLRTRTQANCRYAITKVIRYLSEFGHNLEFDARLPPMILRRDAALIREIIGSGLYRYVDIKNFRAAFLDRLWGARRPEILKDACQFVRRGYGISGGGDDLRGVAKPRFELVLRAAERNYEYWVAARRREGDPNATQRPKPGGGFSDEEICRNVENLDLAQDAEDATHPRLKLTIGVRNTRANNIDTPMTSQVVVAKLERIIHRLYGYSAADVVMNFREGHCEVGVRDGLVMSGRCENSGYARAPVVQPENGVTGVLSGPLSTNLTPAAIEAALRSVIGELPKIDFLVQNGSLIQVKIHGSKNIIIKARSYWEVIYLDIVPSQTEVHAIIEPSYASGVGNGPPPDEAFKGNTEVDFPAEARATLQKIVNALARAEASSH</sequence>
<feature type="domain" description="PDZ" evidence="1">
    <location>
        <begin position="32"/>
        <end position="127"/>
    </location>
</feature>
<dbReference type="SMART" id="SM00228">
    <property type="entry name" value="PDZ"/>
    <property type="match status" value="1"/>
</dbReference>
<proteinExistence type="predicted"/>
<dbReference type="InterPro" id="IPR001478">
    <property type="entry name" value="PDZ"/>
</dbReference>
<dbReference type="Proteomes" id="UP000190675">
    <property type="component" value="Chromosome I"/>
</dbReference>
<dbReference type="InterPro" id="IPR036034">
    <property type="entry name" value="PDZ_sf"/>
</dbReference>
<dbReference type="OrthoDB" id="7822595at2"/>
<accession>A0A1M5HIL0</accession>